<dbReference type="GO" id="GO:0005506">
    <property type="term" value="F:iron ion binding"/>
    <property type="evidence" value="ECO:0007669"/>
    <property type="project" value="InterPro"/>
</dbReference>
<dbReference type="STRING" id="35570.A0A1I8Q764"/>
<comment type="similarity">
    <text evidence="2 8">Belongs to the cytochrome P450 family.</text>
</comment>
<name>A0A1I8Q764_STOCA</name>
<evidence type="ECO:0000313" key="9">
    <source>
        <dbReference type="EnsemblMetazoa" id="SCAU014488-PA"/>
    </source>
</evidence>
<dbReference type="InterPro" id="IPR001128">
    <property type="entry name" value="Cyt_P450"/>
</dbReference>
<reference evidence="9" key="1">
    <citation type="submission" date="2020-05" db="UniProtKB">
        <authorList>
            <consortium name="EnsemblMetazoa"/>
        </authorList>
    </citation>
    <scope>IDENTIFICATION</scope>
    <source>
        <strain evidence="9">USDA</strain>
    </source>
</reference>
<dbReference type="PANTHER" id="PTHR24303:SF31">
    <property type="entry name" value="CYTOCHROME P450 307A1-RELATED"/>
    <property type="match status" value="1"/>
</dbReference>
<dbReference type="Proteomes" id="UP000095300">
    <property type="component" value="Unassembled WGS sequence"/>
</dbReference>
<dbReference type="GO" id="GO:0016705">
    <property type="term" value="F:oxidoreductase activity, acting on paired donors, with incorporation or reduction of molecular oxygen"/>
    <property type="evidence" value="ECO:0007669"/>
    <property type="project" value="InterPro"/>
</dbReference>
<sequence length="547" mass="62272">MCHLNLLSPTSVSLYWLYGYLAIVSGCVRQLIVEVEILVLTYIRNVLTAIQDMNFFDVYKYKTKRKCASGPSPWPILGNLIHIASYDSPYKGFSEMAKKFGGLYNLSLGMRRCVVVSSMQLISEVLNSNGKHVGGRPDFIRFNVLFGGNRSNSLALCDWSQLQQKRRNLARKYCSPRNGSHFLKSITDVGRFEVHELLFQMHRLVGENNEPIILKPLIQRACANMFSSYMCSTRFDYNDIEFQNIVHCFDEIFWEINQGYIIDFLPWLGPLYYNHLKKIIKWSEEIRTFILKRIILKKENNIKSSVTDNDFAEAILKSLSADEGITRENVIYMLEDFIGGHSAIGNLIMLTLAYIVKNPEIGKNIQTEIDNTLDNCPRLITQKDASAMPYTMSTIYEVLRFSSSPIVPHVTTADIEIGGYDVPKGTIVFLNNYDLNTNPIYWNNPEEFDPKRFIVSEGTKSNLNASNNETERIRTSIPHFLPFSVGKRTCIGQSLVKGFCFIIIANIMNTFNVSSNDVSQIKTYPACIALPVDTFSLTVTPRNPTVM</sequence>
<dbReference type="EnsemblMetazoa" id="SCAU014488-RA">
    <property type="protein sequence ID" value="SCAU014488-PA"/>
    <property type="gene ID" value="SCAU014488"/>
</dbReference>
<protein>
    <recommendedName>
        <fullName evidence="11">Cytochrome P450 307a1-like</fullName>
    </recommendedName>
</protein>
<organism evidence="9 10">
    <name type="scientific">Stomoxys calcitrans</name>
    <name type="common">Stable fly</name>
    <name type="synonym">Conops calcitrans</name>
    <dbReference type="NCBI Taxonomy" id="35570"/>
    <lineage>
        <taxon>Eukaryota</taxon>
        <taxon>Metazoa</taxon>
        <taxon>Ecdysozoa</taxon>
        <taxon>Arthropoda</taxon>
        <taxon>Hexapoda</taxon>
        <taxon>Insecta</taxon>
        <taxon>Pterygota</taxon>
        <taxon>Neoptera</taxon>
        <taxon>Endopterygota</taxon>
        <taxon>Diptera</taxon>
        <taxon>Brachycera</taxon>
        <taxon>Muscomorpha</taxon>
        <taxon>Muscoidea</taxon>
        <taxon>Muscidae</taxon>
        <taxon>Stomoxys</taxon>
    </lineage>
</organism>
<evidence type="ECO:0000256" key="4">
    <source>
        <dbReference type="ARBA" id="ARBA00023002"/>
    </source>
</evidence>
<dbReference type="OrthoDB" id="1470350at2759"/>
<keyword evidence="7 8" id="KW-0349">Heme</keyword>
<keyword evidence="5 7" id="KW-0408">Iron</keyword>
<evidence type="ECO:0000256" key="2">
    <source>
        <dbReference type="ARBA" id="ARBA00010617"/>
    </source>
</evidence>
<dbReference type="InterPro" id="IPR002401">
    <property type="entry name" value="Cyt_P450_E_grp-I"/>
</dbReference>
<evidence type="ECO:0000313" key="10">
    <source>
        <dbReference type="Proteomes" id="UP000095300"/>
    </source>
</evidence>
<keyword evidence="3 7" id="KW-0479">Metal-binding</keyword>
<comment type="cofactor">
    <cofactor evidence="1 7">
        <name>heme</name>
        <dbReference type="ChEBI" id="CHEBI:30413"/>
    </cofactor>
</comment>
<evidence type="ECO:0000256" key="6">
    <source>
        <dbReference type="ARBA" id="ARBA00023033"/>
    </source>
</evidence>
<gene>
    <name evidence="9" type="primary">106084243</name>
</gene>
<evidence type="ECO:0000256" key="1">
    <source>
        <dbReference type="ARBA" id="ARBA00001971"/>
    </source>
</evidence>
<dbReference type="VEuPathDB" id="VectorBase:SCAU014488"/>
<dbReference type="KEGG" id="scac:106084243"/>
<dbReference type="PROSITE" id="PS00086">
    <property type="entry name" value="CYTOCHROME_P450"/>
    <property type="match status" value="1"/>
</dbReference>
<evidence type="ECO:0000256" key="3">
    <source>
        <dbReference type="ARBA" id="ARBA00022723"/>
    </source>
</evidence>
<dbReference type="GO" id="GO:0004497">
    <property type="term" value="F:monooxygenase activity"/>
    <property type="evidence" value="ECO:0007669"/>
    <property type="project" value="UniProtKB-KW"/>
</dbReference>
<evidence type="ECO:0000256" key="5">
    <source>
        <dbReference type="ARBA" id="ARBA00023004"/>
    </source>
</evidence>
<keyword evidence="4 8" id="KW-0560">Oxidoreductase</keyword>
<dbReference type="PRINTS" id="PR00385">
    <property type="entry name" value="P450"/>
</dbReference>
<dbReference type="Pfam" id="PF00067">
    <property type="entry name" value="p450"/>
    <property type="match status" value="1"/>
</dbReference>
<dbReference type="InterPro" id="IPR036396">
    <property type="entry name" value="Cyt_P450_sf"/>
</dbReference>
<dbReference type="SUPFAM" id="SSF48264">
    <property type="entry name" value="Cytochrome P450"/>
    <property type="match status" value="1"/>
</dbReference>
<feature type="binding site" description="axial binding residue" evidence="7">
    <location>
        <position position="490"/>
    </location>
    <ligand>
        <name>heme</name>
        <dbReference type="ChEBI" id="CHEBI:30413"/>
    </ligand>
    <ligandPart>
        <name>Fe</name>
        <dbReference type="ChEBI" id="CHEBI:18248"/>
    </ligandPart>
</feature>
<accession>A0A1I8Q764</accession>
<dbReference type="InterPro" id="IPR017972">
    <property type="entry name" value="Cyt_P450_CS"/>
</dbReference>
<evidence type="ECO:0008006" key="11">
    <source>
        <dbReference type="Google" id="ProtNLM"/>
    </source>
</evidence>
<evidence type="ECO:0000256" key="7">
    <source>
        <dbReference type="PIRSR" id="PIRSR602401-1"/>
    </source>
</evidence>
<dbReference type="AlphaFoldDB" id="A0A1I8Q764"/>
<dbReference type="CDD" id="cd20617">
    <property type="entry name" value="CYP1_2-like"/>
    <property type="match status" value="1"/>
</dbReference>
<proteinExistence type="inferred from homology"/>
<keyword evidence="6 8" id="KW-0503">Monooxygenase</keyword>
<dbReference type="PRINTS" id="PR00463">
    <property type="entry name" value="EP450I"/>
</dbReference>
<dbReference type="Gene3D" id="1.10.630.10">
    <property type="entry name" value="Cytochrome P450"/>
    <property type="match status" value="1"/>
</dbReference>
<dbReference type="PANTHER" id="PTHR24303">
    <property type="entry name" value="HEME-BINDING MONOOXYGENASE FAMILY"/>
    <property type="match status" value="1"/>
</dbReference>
<dbReference type="GO" id="GO:0020037">
    <property type="term" value="F:heme binding"/>
    <property type="evidence" value="ECO:0007669"/>
    <property type="project" value="InterPro"/>
</dbReference>
<evidence type="ECO:0000256" key="8">
    <source>
        <dbReference type="RuleBase" id="RU000461"/>
    </source>
</evidence>
<keyword evidence="10" id="KW-1185">Reference proteome</keyword>